<organism evidence="1">
    <name type="scientific">Triticum aestivum</name>
    <name type="common">Wheat</name>
    <dbReference type="NCBI Taxonomy" id="4565"/>
    <lineage>
        <taxon>Eukaryota</taxon>
        <taxon>Viridiplantae</taxon>
        <taxon>Streptophyta</taxon>
        <taxon>Embryophyta</taxon>
        <taxon>Tracheophyta</taxon>
        <taxon>Spermatophyta</taxon>
        <taxon>Magnoliopsida</taxon>
        <taxon>Liliopsida</taxon>
        <taxon>Poales</taxon>
        <taxon>Poaceae</taxon>
        <taxon>BOP clade</taxon>
        <taxon>Pooideae</taxon>
        <taxon>Triticodae</taxon>
        <taxon>Triticeae</taxon>
        <taxon>Triticinae</taxon>
        <taxon>Triticum</taxon>
    </lineage>
</organism>
<evidence type="ECO:0008006" key="3">
    <source>
        <dbReference type="Google" id="ProtNLM"/>
    </source>
</evidence>
<reference evidence="1" key="1">
    <citation type="submission" date="2018-08" db="EMBL/GenBank/DDBJ databases">
        <authorList>
            <person name="Rossello M."/>
        </authorList>
    </citation>
    <scope>NUCLEOTIDE SEQUENCE [LARGE SCALE GENOMIC DNA]</scope>
    <source>
        <strain evidence="1">cv. Chinese Spring</strain>
    </source>
</reference>
<reference evidence="1" key="2">
    <citation type="submission" date="2018-10" db="UniProtKB">
        <authorList>
            <consortium name="EnsemblPlants"/>
        </authorList>
    </citation>
    <scope>IDENTIFICATION</scope>
</reference>
<proteinExistence type="predicted"/>
<dbReference type="Proteomes" id="UP000019116">
    <property type="component" value="Chromosome 5A"/>
</dbReference>
<sequence>MMRDVALFYSELEACGWPKRYTHDLGGGTMYEYDDWLAEQCGQEGIGGWRKAMYIAARKNVVNRPGSYRDEWDDSHLLPQAHQEFTKYF</sequence>
<dbReference type="SMR" id="A0A3B6KUF3"/>
<evidence type="ECO:0000313" key="2">
    <source>
        <dbReference type="Proteomes" id="UP000019116"/>
    </source>
</evidence>
<protein>
    <recommendedName>
        <fullName evidence="3">Flavin-containing monooxygenase</fullName>
    </recommendedName>
</protein>
<accession>A0A3B6KUF3</accession>
<dbReference type="EnsemblPlants" id="TraesCS5A02G536300.1">
    <property type="protein sequence ID" value="TraesCS5A02G536300.1"/>
    <property type="gene ID" value="TraesCS5A02G536300"/>
</dbReference>
<dbReference type="Gramene" id="TraesCS5A03G1253300.1">
    <property type="protein sequence ID" value="TraesCS5A03G1253300.1.CDS"/>
    <property type="gene ID" value="TraesCS5A03G1253300"/>
</dbReference>
<name>A0A3B6KUF3_WHEAT</name>
<dbReference type="Gramene" id="TraesCS5A02G536300.1">
    <property type="protein sequence ID" value="TraesCS5A02G536300.1"/>
    <property type="gene ID" value="TraesCS5A02G536300"/>
</dbReference>
<evidence type="ECO:0000313" key="1">
    <source>
        <dbReference type="EnsemblPlants" id="TraesCS5A02G536300.1"/>
    </source>
</evidence>
<dbReference type="STRING" id="4565.A0A3B6KUF3"/>
<dbReference type="OMA" id="HCMSPAN"/>
<dbReference type="AlphaFoldDB" id="A0A3B6KUF3"/>
<keyword evidence="2" id="KW-1185">Reference proteome</keyword>
<dbReference type="OrthoDB" id="1728724at2759"/>